<dbReference type="Pfam" id="PF07393">
    <property type="entry name" value="Sec10_HB"/>
    <property type="match status" value="1"/>
</dbReference>
<evidence type="ECO:0000313" key="3">
    <source>
        <dbReference type="EMBL" id="KOS12809.1"/>
    </source>
</evidence>
<accession>A0A0M9VMZ5</accession>
<evidence type="ECO:0000259" key="2">
    <source>
        <dbReference type="PROSITE" id="PS50181"/>
    </source>
</evidence>
<proteinExistence type="predicted"/>
<dbReference type="SMART" id="SM00256">
    <property type="entry name" value="FBOX"/>
    <property type="match status" value="1"/>
</dbReference>
<dbReference type="Pfam" id="PF12937">
    <property type="entry name" value="F-box-like"/>
    <property type="match status" value="1"/>
</dbReference>
<evidence type="ECO:0000313" key="4">
    <source>
        <dbReference type="Proteomes" id="UP000037751"/>
    </source>
</evidence>
<dbReference type="GO" id="GO:0006893">
    <property type="term" value="P:Golgi to plasma membrane transport"/>
    <property type="evidence" value="ECO:0007669"/>
    <property type="project" value="TreeGrafter"/>
</dbReference>
<dbReference type="GeneID" id="28726872"/>
<comment type="caution">
    <text evidence="3">The sequence shown here is derived from an EMBL/GenBank/DDBJ whole genome shotgun (WGS) entry which is preliminary data.</text>
</comment>
<dbReference type="VEuPathDB" id="FungiDB:Malapachy_0478"/>
<dbReference type="InterPro" id="IPR001810">
    <property type="entry name" value="F-box_dom"/>
</dbReference>
<dbReference type="PANTHER" id="PTHR12100">
    <property type="entry name" value="SEC10"/>
    <property type="match status" value="1"/>
</dbReference>
<reference evidence="3 4" key="1">
    <citation type="submission" date="2015-07" db="EMBL/GenBank/DDBJ databases">
        <title>Draft Genome Sequence of Malassezia furfur CBS1878 and Malassezia pachydermatis CBS1879.</title>
        <authorList>
            <person name="Triana S."/>
            <person name="Ohm R."/>
            <person name="Gonzalez A."/>
            <person name="DeCock H."/>
            <person name="Restrepo S."/>
            <person name="Celis A."/>
        </authorList>
    </citation>
    <scope>NUCLEOTIDE SEQUENCE [LARGE SCALE GENOMIC DNA]</scope>
    <source>
        <strain evidence="3 4">CBS 1879</strain>
    </source>
</reference>
<dbReference type="PANTHER" id="PTHR12100:SF1">
    <property type="entry name" value="RECYCLIN-1"/>
    <property type="match status" value="1"/>
</dbReference>
<dbReference type="EMBL" id="LGAV01000008">
    <property type="protein sequence ID" value="KOS12809.1"/>
    <property type="molecule type" value="Genomic_DNA"/>
</dbReference>
<dbReference type="Gene3D" id="1.20.1280.50">
    <property type="match status" value="1"/>
</dbReference>
<gene>
    <name evidence="3" type="ORF">Malapachy_0478</name>
</gene>
<protein>
    <submittedName>
        <fullName evidence="3">F-box protein pof6</fullName>
    </submittedName>
</protein>
<keyword evidence="4" id="KW-1185">Reference proteome</keyword>
<dbReference type="InterPro" id="IPR048627">
    <property type="entry name" value="Sec10_HB"/>
</dbReference>
<name>A0A0M9VMZ5_9BASI</name>
<feature type="compositionally biased region" description="Low complexity" evidence="1">
    <location>
        <begin position="497"/>
        <end position="529"/>
    </location>
</feature>
<dbReference type="InterPro" id="IPR009976">
    <property type="entry name" value="Sec10-like"/>
</dbReference>
<organism evidence="3 4">
    <name type="scientific">Malassezia pachydermatis</name>
    <dbReference type="NCBI Taxonomy" id="77020"/>
    <lineage>
        <taxon>Eukaryota</taxon>
        <taxon>Fungi</taxon>
        <taxon>Dikarya</taxon>
        <taxon>Basidiomycota</taxon>
        <taxon>Ustilaginomycotina</taxon>
        <taxon>Malasseziomycetes</taxon>
        <taxon>Malasseziales</taxon>
        <taxon>Malasseziaceae</taxon>
        <taxon>Malassezia</taxon>
    </lineage>
</organism>
<dbReference type="OrthoDB" id="5554140at2759"/>
<feature type="domain" description="F-box" evidence="2">
    <location>
        <begin position="19"/>
        <end position="65"/>
    </location>
</feature>
<dbReference type="GO" id="GO:0000145">
    <property type="term" value="C:exocyst"/>
    <property type="evidence" value="ECO:0007669"/>
    <property type="project" value="TreeGrafter"/>
</dbReference>
<evidence type="ECO:0000256" key="1">
    <source>
        <dbReference type="SAM" id="MobiDB-lite"/>
    </source>
</evidence>
<dbReference type="GO" id="GO:0006887">
    <property type="term" value="P:exocytosis"/>
    <property type="evidence" value="ECO:0007669"/>
    <property type="project" value="TreeGrafter"/>
</dbReference>
<dbReference type="Proteomes" id="UP000037751">
    <property type="component" value="Unassembled WGS sequence"/>
</dbReference>
<dbReference type="InterPro" id="IPR036047">
    <property type="entry name" value="F-box-like_dom_sf"/>
</dbReference>
<feature type="region of interest" description="Disordered" evidence="1">
    <location>
        <begin position="494"/>
        <end position="564"/>
    </location>
</feature>
<dbReference type="PROSITE" id="PS50181">
    <property type="entry name" value="FBOX"/>
    <property type="match status" value="1"/>
</dbReference>
<dbReference type="AlphaFoldDB" id="A0A0M9VMZ5"/>
<sequence>MDDAEEGLDIRLDPASEQAECKSHLPDRILRQIFDYVPMADLAAVAATCRAFKAMVDDETLWKWRWHRLGWKPMTCLPDPLLDAPVKARQPAPPARLTMPAAKPKAIDLLSDLEWDTPLSSALDSKVPLTSHVNAEERPYFARMQRAFYVLRPMVVSLLQAPSTSSCSLFTASDQLSEQCKLMCIVARFISPVVQGIPGPGMADDALIRAKFVQAMVYFDTQLRTAYTSEEARWVEAHASQDEKACMAAEKTMHQHAMTAWELRAVAHDLGPVSDARPVLPHAAALRALGGSVIAEVHISTRPVLHARLPYNPCDALPQEATPVVRTEPLDEFAKHLKGVLREEFALIDRIFPAAQPVKICLLEVVVDSLVTDYVSTLLQQARGRSVEWYLNAYVQSLSSLLSMTDLPEDDVDRMRGVVMQVWRQSLEEYLDTEHTWLTQQLKRICDRWLGDLEMMVKEWHDESNVLSAPHSSAQKRSFLTTFKDAMLTPAVSMPRSASSGLSSLTSKWTGSSPAASSESLPPSSSPAEGYGGLQDTPATWEDEDEEPRTVSTSIPTPPPAADISVPMIITSKPMQMSSLLNLETAMELITVTRLTIQRLDTLRQAHTTFQARAQRAIIDAVVCLFASLNDAHMTPGFATAREQILTYDPAKHDQPKGRDAADHVGPLLLFFELVHIGDTIQQMMQVFFDRLGPSLLGKLDFTNAAVREKKRFENELDEQVAAGLNAGVELLVQQIEHIVFTHQNPLDFYPPTDAAFDVSQPTHACAECCATLRTYCDMLASCADKAILDVFYQEIGFRLYSVLCKHLKRQIISIPGGFQVISDLNCYFHFIESLKQPSLTTLFGALKRIGSLYIVEEPKELAKLVQDTTLSSGTLRPEEMYEFLRARCDFKTIEKNIDAEMYGIKIREDCVIV</sequence>
<dbReference type="SUPFAM" id="SSF81383">
    <property type="entry name" value="F-box domain"/>
    <property type="match status" value="1"/>
</dbReference>
<dbReference type="STRING" id="77020.A0A0M9VMZ5"/>
<dbReference type="RefSeq" id="XP_017990441.1">
    <property type="nucleotide sequence ID" value="XM_018134997.1"/>
</dbReference>